<dbReference type="InterPro" id="IPR012337">
    <property type="entry name" value="RNaseH-like_sf"/>
</dbReference>
<dbReference type="GO" id="GO:0003676">
    <property type="term" value="F:nucleic acid binding"/>
    <property type="evidence" value="ECO:0007669"/>
    <property type="project" value="InterPro"/>
</dbReference>
<dbReference type="AlphaFoldDB" id="A0AAV6JRV1"/>
<evidence type="ECO:0000256" key="4">
    <source>
        <dbReference type="SAM" id="Coils"/>
    </source>
</evidence>
<comment type="caution">
    <text evidence="7">The sequence shown here is derived from an EMBL/GenBank/DDBJ whole genome shotgun (WGS) entry which is preliminary data.</text>
</comment>
<evidence type="ECO:0000313" key="8">
    <source>
        <dbReference type="Proteomes" id="UP000823749"/>
    </source>
</evidence>
<dbReference type="Proteomes" id="UP000823749">
    <property type="component" value="Chromosome 6"/>
</dbReference>
<reference evidence="7 8" key="1">
    <citation type="submission" date="2020-08" db="EMBL/GenBank/DDBJ databases">
        <title>Plant Genome Project.</title>
        <authorList>
            <person name="Zhang R.-G."/>
        </authorList>
    </citation>
    <scope>NUCLEOTIDE SEQUENCE [LARGE SCALE GENOMIC DNA]</scope>
    <source>
        <strain evidence="7">WSP0</strain>
        <tissue evidence="7">Leaf</tissue>
    </source>
</reference>
<dbReference type="GO" id="GO:0006508">
    <property type="term" value="P:proteolysis"/>
    <property type="evidence" value="ECO:0007669"/>
    <property type="project" value="UniProtKB-KW"/>
</dbReference>
<dbReference type="SMART" id="SM00343">
    <property type="entry name" value="ZnF_C2HC"/>
    <property type="match status" value="2"/>
</dbReference>
<proteinExistence type="predicted"/>
<evidence type="ECO:0000256" key="1">
    <source>
        <dbReference type="ARBA" id="ARBA00022670"/>
    </source>
</evidence>
<dbReference type="Gene3D" id="3.30.420.10">
    <property type="entry name" value="Ribonuclease H-like superfamily/Ribonuclease H"/>
    <property type="match status" value="1"/>
</dbReference>
<keyword evidence="4" id="KW-0175">Coiled coil</keyword>
<dbReference type="InterPro" id="IPR013103">
    <property type="entry name" value="RVT_2"/>
</dbReference>
<keyword evidence="3" id="KW-0378">Hydrolase</keyword>
<gene>
    <name evidence="7" type="ORF">RHGRI_015872</name>
</gene>
<dbReference type="GO" id="GO:0008233">
    <property type="term" value="F:peptidase activity"/>
    <property type="evidence" value="ECO:0007669"/>
    <property type="project" value="UniProtKB-KW"/>
</dbReference>
<dbReference type="GO" id="GO:0008270">
    <property type="term" value="F:zinc ion binding"/>
    <property type="evidence" value="ECO:0007669"/>
    <property type="project" value="InterPro"/>
</dbReference>
<feature type="domain" description="CCHC-type" evidence="6">
    <location>
        <begin position="474"/>
        <end position="490"/>
    </location>
</feature>
<feature type="compositionally biased region" description="Low complexity" evidence="5">
    <location>
        <begin position="167"/>
        <end position="180"/>
    </location>
</feature>
<dbReference type="Pfam" id="PF22936">
    <property type="entry name" value="Pol_BBD"/>
    <property type="match status" value="1"/>
</dbReference>
<dbReference type="InterPro" id="IPR036397">
    <property type="entry name" value="RNaseH_sf"/>
</dbReference>
<keyword evidence="8" id="KW-1185">Reference proteome</keyword>
<keyword evidence="1" id="KW-0645">Protease</keyword>
<evidence type="ECO:0000313" key="7">
    <source>
        <dbReference type="EMBL" id="KAG5542923.1"/>
    </source>
</evidence>
<evidence type="ECO:0000256" key="3">
    <source>
        <dbReference type="ARBA" id="ARBA00022801"/>
    </source>
</evidence>
<dbReference type="InterPro" id="IPR054722">
    <property type="entry name" value="PolX-like_BBD"/>
</dbReference>
<dbReference type="Pfam" id="PF13976">
    <property type="entry name" value="gag_pre-integrs"/>
    <property type="match status" value="1"/>
</dbReference>
<evidence type="ECO:0000256" key="2">
    <source>
        <dbReference type="ARBA" id="ARBA00022723"/>
    </source>
</evidence>
<feature type="region of interest" description="Disordered" evidence="5">
    <location>
        <begin position="167"/>
        <end position="194"/>
    </location>
</feature>
<dbReference type="Pfam" id="PF14223">
    <property type="entry name" value="Retrotran_gag_2"/>
    <property type="match status" value="1"/>
</dbReference>
<evidence type="ECO:0000256" key="5">
    <source>
        <dbReference type="SAM" id="MobiDB-lite"/>
    </source>
</evidence>
<dbReference type="EMBL" id="JACTNZ010000006">
    <property type="protein sequence ID" value="KAG5542923.1"/>
    <property type="molecule type" value="Genomic_DNA"/>
</dbReference>
<feature type="domain" description="CCHC-type" evidence="6">
    <location>
        <begin position="200"/>
        <end position="216"/>
    </location>
</feature>
<accession>A0AAV6JRV1</accession>
<feature type="compositionally biased region" description="Basic and acidic residues" evidence="5">
    <location>
        <begin position="183"/>
        <end position="194"/>
    </location>
</feature>
<dbReference type="PANTHER" id="PTHR42648">
    <property type="entry name" value="TRANSPOSASE, PUTATIVE-RELATED"/>
    <property type="match status" value="1"/>
</dbReference>
<keyword evidence="2" id="KW-0479">Metal-binding</keyword>
<dbReference type="InterPro" id="IPR025724">
    <property type="entry name" value="GAG-pre-integrase_dom"/>
</dbReference>
<dbReference type="InterPro" id="IPR001878">
    <property type="entry name" value="Znf_CCHC"/>
</dbReference>
<dbReference type="PANTHER" id="PTHR42648:SF21">
    <property type="entry name" value="CYSTEINE-RICH RLK (RECEPTOR-LIKE PROTEIN KINASE) 8"/>
    <property type="match status" value="1"/>
</dbReference>
<evidence type="ECO:0000259" key="6">
    <source>
        <dbReference type="SMART" id="SM00343"/>
    </source>
</evidence>
<dbReference type="SUPFAM" id="SSF53098">
    <property type="entry name" value="Ribonuclease H-like"/>
    <property type="match status" value="1"/>
</dbReference>
<dbReference type="Pfam" id="PF07727">
    <property type="entry name" value="RVT_2"/>
    <property type="match status" value="1"/>
</dbReference>
<protein>
    <recommendedName>
        <fullName evidence="6">CCHC-type domain-containing protein</fullName>
    </recommendedName>
</protein>
<dbReference type="InterPro" id="IPR039537">
    <property type="entry name" value="Retrotran_Ty1/copia-like"/>
</dbReference>
<sequence length="1018" mass="115000">MRAKEDTEWNSADNDSFEANSKALGAIYGALSKTEFSRISACTTAKEAWDILRVTHEGEPIPNLKVCRKVLRSLPERFRAKVVAIEESDKVDDILFEELVGKLQTFELNHLSKKPTLKPNKSIAFKSSREESSVTQESDDDLDEEELAFFAKKFNKFVKFRKNNNSGKFSSSTSGGKNFNYGDDEKKSSIDKSKKPQGVQCHECHGFGHVQAECANNLKKKVAKGYKATWDDDSDEGSDGGYGAPRYSVLVASIKSPTSPKSVELSTTLSDDSKYVSTNEDCEKSDDDIDSIQEAYNQLFKEGVKLKKKKKELMSVIERISGEKNKLSDDIESKNIELEELKTYNANLENKFAKIEKEHVDALKALEGSKDRIFELEHDLREATEAIKRNECGATCIAKMTRTFRNRSGLGFVDPPSLTPKANEFSKREIKFVKSEIAKNEIVSDKPESSIKSPTIIKNAYNSNHAPEKKNLFICHYCGGQGHIRPFCYTLRRDNQRTKGKLFVAPVNKSVRYGQPNVGRPQVVRQSLTNIKNENFQKTLSQLANQTSHLVEEIKKLSNLANYSGETDRIVERRTTHGQTSHVNTKPKQTWKRVDVVCHVAHTAFRAHDACAWYLDSGCSRHMTRNKSLFAKLEKYNGGFVTFGDGNTGKIVGQGTVNAPGIPPIDNVLYVEGLKANLLSIGQFCDNMHEVNFSKNNCSIIDASGVCVVKGVRSSDNCYCVEIVGSNVCHRVLLDDVEIWHQRLGHINFPELHQITKNEIVMGVPKLANGQGLVCGGCLKGKQIESPHKKTNLVATIKCLELLHIALMGPSHTESLGGKRYILVIVNDFSSFSWIGFLREKSDAYACFKTICQCIQNEKGYPITRVRSDHDREFENSDIERYCDKRGIASHFNFKVFQMDVKSIFLNGDLMEKVYVVQPKRFIDLSFPDHVYCLRKALYGLKQAPRAWYERLTNHFLNTSFVKGGVDRTLFLKKIESNLLIAQIYVDNIVFVIWLEMVSWHLSLYPHKFKQQIFSLSL</sequence>
<organism evidence="7 8">
    <name type="scientific">Rhododendron griersonianum</name>
    <dbReference type="NCBI Taxonomy" id="479676"/>
    <lineage>
        <taxon>Eukaryota</taxon>
        <taxon>Viridiplantae</taxon>
        <taxon>Streptophyta</taxon>
        <taxon>Embryophyta</taxon>
        <taxon>Tracheophyta</taxon>
        <taxon>Spermatophyta</taxon>
        <taxon>Magnoliopsida</taxon>
        <taxon>eudicotyledons</taxon>
        <taxon>Gunneridae</taxon>
        <taxon>Pentapetalae</taxon>
        <taxon>asterids</taxon>
        <taxon>Ericales</taxon>
        <taxon>Ericaceae</taxon>
        <taxon>Ericoideae</taxon>
        <taxon>Rhodoreae</taxon>
        <taxon>Rhododendron</taxon>
    </lineage>
</organism>
<feature type="coiled-coil region" evidence="4">
    <location>
        <begin position="317"/>
        <end position="386"/>
    </location>
</feature>
<name>A0AAV6JRV1_9ERIC</name>